<accession>A0A9X1NCE3</accession>
<dbReference type="InterPro" id="IPR050109">
    <property type="entry name" value="HTH-type_TetR-like_transc_reg"/>
</dbReference>
<dbReference type="Gene3D" id="1.10.357.10">
    <property type="entry name" value="Tetracycline Repressor, domain 2"/>
    <property type="match status" value="1"/>
</dbReference>
<dbReference type="SUPFAM" id="SSF46689">
    <property type="entry name" value="Homeodomain-like"/>
    <property type="match status" value="1"/>
</dbReference>
<dbReference type="PANTHER" id="PTHR30055:SF234">
    <property type="entry name" value="HTH-TYPE TRANSCRIPTIONAL REGULATOR BETI"/>
    <property type="match status" value="1"/>
</dbReference>
<protein>
    <submittedName>
        <fullName evidence="6">TetR/AcrR family transcriptional regulator</fullName>
    </submittedName>
</protein>
<evidence type="ECO:0000256" key="3">
    <source>
        <dbReference type="ARBA" id="ARBA00023163"/>
    </source>
</evidence>
<evidence type="ECO:0000313" key="7">
    <source>
        <dbReference type="Proteomes" id="UP001138997"/>
    </source>
</evidence>
<dbReference type="SUPFAM" id="SSF48498">
    <property type="entry name" value="Tetracyclin repressor-like, C-terminal domain"/>
    <property type="match status" value="1"/>
</dbReference>
<feature type="domain" description="HTH tetR-type" evidence="5">
    <location>
        <begin position="7"/>
        <end position="65"/>
    </location>
</feature>
<proteinExistence type="predicted"/>
<dbReference type="Proteomes" id="UP001138997">
    <property type="component" value="Unassembled WGS sequence"/>
</dbReference>
<dbReference type="PANTHER" id="PTHR30055">
    <property type="entry name" value="HTH-TYPE TRANSCRIPTIONAL REGULATOR RUTR"/>
    <property type="match status" value="1"/>
</dbReference>
<name>A0A9X1NCE3_9ACTN</name>
<evidence type="ECO:0000259" key="5">
    <source>
        <dbReference type="PROSITE" id="PS50977"/>
    </source>
</evidence>
<dbReference type="GO" id="GO:0003700">
    <property type="term" value="F:DNA-binding transcription factor activity"/>
    <property type="evidence" value="ECO:0007669"/>
    <property type="project" value="TreeGrafter"/>
</dbReference>
<evidence type="ECO:0000313" key="6">
    <source>
        <dbReference type="EMBL" id="MCD5312382.1"/>
    </source>
</evidence>
<evidence type="ECO:0000256" key="4">
    <source>
        <dbReference type="PROSITE-ProRule" id="PRU00335"/>
    </source>
</evidence>
<dbReference type="Pfam" id="PF00440">
    <property type="entry name" value="TetR_N"/>
    <property type="match status" value="1"/>
</dbReference>
<dbReference type="AlphaFoldDB" id="A0A9X1NCE3"/>
<dbReference type="EMBL" id="JAJOMB010000007">
    <property type="protein sequence ID" value="MCD5312382.1"/>
    <property type="molecule type" value="Genomic_DNA"/>
</dbReference>
<comment type="caution">
    <text evidence="6">The sequence shown here is derived from an EMBL/GenBank/DDBJ whole genome shotgun (WGS) entry which is preliminary data.</text>
</comment>
<keyword evidence="1" id="KW-0805">Transcription regulation</keyword>
<gene>
    <name evidence="6" type="ORF">LR394_15850</name>
</gene>
<feature type="DNA-binding region" description="H-T-H motif" evidence="4">
    <location>
        <begin position="28"/>
        <end position="47"/>
    </location>
</feature>
<dbReference type="InterPro" id="IPR001647">
    <property type="entry name" value="HTH_TetR"/>
</dbReference>
<dbReference type="GO" id="GO:0000976">
    <property type="term" value="F:transcription cis-regulatory region binding"/>
    <property type="evidence" value="ECO:0007669"/>
    <property type="project" value="TreeGrafter"/>
</dbReference>
<evidence type="ECO:0000256" key="1">
    <source>
        <dbReference type="ARBA" id="ARBA00023015"/>
    </source>
</evidence>
<keyword evidence="3" id="KW-0804">Transcription</keyword>
<dbReference type="RefSeq" id="WP_231442525.1">
    <property type="nucleotide sequence ID" value="NZ_JAJOMB010000007.1"/>
</dbReference>
<dbReference type="InterPro" id="IPR036271">
    <property type="entry name" value="Tet_transcr_reg_TetR-rel_C_sf"/>
</dbReference>
<sequence>MSSPTRNRTERAILEAAASVLARDRAATLPQIAQAAQVGRTTLHRYFPDREKLLIAAAERALEAMDEAMMQAGADQGTPREAMHRVVAALCSTSDQIMFLWGDKCMLTEVIPRAAPHLSTDQDPVIDLIRRGQAAGDFDVEVGAEWIQQVLWGICYTAFEQVEAGTLAKHEVVPTVIRTLERGIAAD</sequence>
<keyword evidence="7" id="KW-1185">Reference proteome</keyword>
<keyword evidence="2 4" id="KW-0238">DNA-binding</keyword>
<organism evidence="6 7">
    <name type="scientific">Kineosporia babensis</name>
    <dbReference type="NCBI Taxonomy" id="499548"/>
    <lineage>
        <taxon>Bacteria</taxon>
        <taxon>Bacillati</taxon>
        <taxon>Actinomycetota</taxon>
        <taxon>Actinomycetes</taxon>
        <taxon>Kineosporiales</taxon>
        <taxon>Kineosporiaceae</taxon>
        <taxon>Kineosporia</taxon>
    </lineage>
</organism>
<evidence type="ECO:0000256" key="2">
    <source>
        <dbReference type="ARBA" id="ARBA00023125"/>
    </source>
</evidence>
<dbReference type="InterPro" id="IPR009057">
    <property type="entry name" value="Homeodomain-like_sf"/>
</dbReference>
<reference evidence="6" key="1">
    <citation type="submission" date="2021-11" db="EMBL/GenBank/DDBJ databases">
        <title>Streptomyces corallinus and Kineosporia corallina sp. nov., two new coral-derived marine actinobacteria.</title>
        <authorList>
            <person name="Buangrab K."/>
            <person name="Sutthacheep M."/>
            <person name="Yeemin T."/>
            <person name="Harunari E."/>
            <person name="Igarashi Y."/>
            <person name="Sripreechasak P."/>
            <person name="Kanchanasin P."/>
            <person name="Tanasupawat S."/>
            <person name="Phongsopitanun W."/>
        </authorList>
    </citation>
    <scope>NUCLEOTIDE SEQUENCE</scope>
    <source>
        <strain evidence="6">JCM 31032</strain>
    </source>
</reference>
<dbReference type="PROSITE" id="PS50977">
    <property type="entry name" value="HTH_TETR_2"/>
    <property type="match status" value="1"/>
</dbReference>